<dbReference type="SUPFAM" id="SSF102405">
    <property type="entry name" value="MCP/YpsA-like"/>
    <property type="match status" value="1"/>
</dbReference>
<evidence type="ECO:0000256" key="1">
    <source>
        <dbReference type="ARBA" id="ARBA00006763"/>
    </source>
</evidence>
<protein>
    <recommendedName>
        <fullName evidence="4">AMP nucleosidase</fullName>
    </recommendedName>
</protein>
<proteinExistence type="inferred from homology"/>
<comment type="similarity">
    <text evidence="1">Belongs to the LOG family.</text>
</comment>
<dbReference type="GO" id="GO:0016799">
    <property type="term" value="F:hydrolase activity, hydrolyzing N-glycosyl compounds"/>
    <property type="evidence" value="ECO:0007669"/>
    <property type="project" value="TreeGrafter"/>
</dbReference>
<name>A0A3A9KDX6_9BACI</name>
<reference evidence="2 3" key="1">
    <citation type="submission" date="2017-10" db="EMBL/GenBank/DDBJ databases">
        <title>Bacillus sp. nov., a halophilic bacterium isolated from a Keqin Lake.</title>
        <authorList>
            <person name="Wang H."/>
        </authorList>
    </citation>
    <scope>NUCLEOTIDE SEQUENCE [LARGE SCALE GENOMIC DNA]</scope>
    <source>
        <strain evidence="2 3">KCTC 13187</strain>
    </source>
</reference>
<dbReference type="GO" id="GO:0009691">
    <property type="term" value="P:cytokinin biosynthetic process"/>
    <property type="evidence" value="ECO:0007669"/>
    <property type="project" value="TreeGrafter"/>
</dbReference>
<dbReference type="PANTHER" id="PTHR31223:SF70">
    <property type="entry name" value="LOG FAMILY PROTEIN YJL055W"/>
    <property type="match status" value="1"/>
</dbReference>
<dbReference type="GO" id="GO:0005829">
    <property type="term" value="C:cytosol"/>
    <property type="evidence" value="ECO:0007669"/>
    <property type="project" value="TreeGrafter"/>
</dbReference>
<evidence type="ECO:0008006" key="4">
    <source>
        <dbReference type="Google" id="ProtNLM"/>
    </source>
</evidence>
<gene>
    <name evidence="2" type="ORF">CR203_19610</name>
</gene>
<dbReference type="Pfam" id="PF03641">
    <property type="entry name" value="Lysine_decarbox"/>
    <property type="match status" value="1"/>
</dbReference>
<accession>A0A3A9KDX6</accession>
<organism evidence="2 3">
    <name type="scientific">Salipaludibacillus neizhouensis</name>
    <dbReference type="NCBI Taxonomy" id="885475"/>
    <lineage>
        <taxon>Bacteria</taxon>
        <taxon>Bacillati</taxon>
        <taxon>Bacillota</taxon>
        <taxon>Bacilli</taxon>
        <taxon>Bacillales</taxon>
        <taxon>Bacillaceae</taxon>
    </lineage>
</organism>
<dbReference type="AlphaFoldDB" id="A0A3A9KDX6"/>
<dbReference type="EMBL" id="PDOE01000013">
    <property type="protein sequence ID" value="RKL65685.1"/>
    <property type="molecule type" value="Genomic_DNA"/>
</dbReference>
<dbReference type="OrthoDB" id="9801098at2"/>
<evidence type="ECO:0000313" key="2">
    <source>
        <dbReference type="EMBL" id="RKL65685.1"/>
    </source>
</evidence>
<dbReference type="InterPro" id="IPR031100">
    <property type="entry name" value="LOG_fam"/>
</dbReference>
<dbReference type="RefSeq" id="WP_110935992.1">
    <property type="nucleotide sequence ID" value="NZ_KZ614146.1"/>
</dbReference>
<dbReference type="Gene3D" id="3.40.50.450">
    <property type="match status" value="1"/>
</dbReference>
<dbReference type="PANTHER" id="PTHR31223">
    <property type="entry name" value="LOG FAMILY PROTEIN YJL055W"/>
    <property type="match status" value="1"/>
</dbReference>
<dbReference type="Proteomes" id="UP000281498">
    <property type="component" value="Unassembled WGS sequence"/>
</dbReference>
<keyword evidence="3" id="KW-1185">Reference proteome</keyword>
<sequence>MLTNSKQPLSFDTVVCQIWAQLGYHHKPCALLNINDYYTPIAALFDHMVSQGFVKVKYRKMVVMENDATTLIDRITNYKVSNYINRKIDFINRVFILKRCFPSKKE</sequence>
<comment type="caution">
    <text evidence="2">The sequence shown here is derived from an EMBL/GenBank/DDBJ whole genome shotgun (WGS) entry which is preliminary data.</text>
</comment>
<evidence type="ECO:0000313" key="3">
    <source>
        <dbReference type="Proteomes" id="UP000281498"/>
    </source>
</evidence>